<keyword evidence="3" id="KW-1185">Reference proteome</keyword>
<dbReference type="Proteomes" id="UP001279734">
    <property type="component" value="Unassembled WGS sequence"/>
</dbReference>
<reference evidence="2" key="1">
    <citation type="submission" date="2023-05" db="EMBL/GenBank/DDBJ databases">
        <title>Nepenthes gracilis genome sequencing.</title>
        <authorList>
            <person name="Fukushima K."/>
        </authorList>
    </citation>
    <scope>NUCLEOTIDE SEQUENCE</scope>
    <source>
        <strain evidence="2">SING2019-196</strain>
    </source>
</reference>
<keyword evidence="1" id="KW-0812">Transmembrane</keyword>
<feature type="transmembrane region" description="Helical" evidence="1">
    <location>
        <begin position="106"/>
        <end position="126"/>
    </location>
</feature>
<accession>A0AAD3XZN2</accession>
<dbReference type="EMBL" id="BSYO01000026">
    <property type="protein sequence ID" value="GMH23578.1"/>
    <property type="molecule type" value="Genomic_DNA"/>
</dbReference>
<proteinExistence type="predicted"/>
<name>A0AAD3XZN2_NEPGR</name>
<dbReference type="AlphaFoldDB" id="A0AAD3XZN2"/>
<keyword evidence="1" id="KW-0472">Membrane</keyword>
<evidence type="ECO:0000313" key="2">
    <source>
        <dbReference type="EMBL" id="GMH23578.1"/>
    </source>
</evidence>
<evidence type="ECO:0000313" key="3">
    <source>
        <dbReference type="Proteomes" id="UP001279734"/>
    </source>
</evidence>
<keyword evidence="1" id="KW-1133">Transmembrane helix</keyword>
<evidence type="ECO:0000256" key="1">
    <source>
        <dbReference type="SAM" id="Phobius"/>
    </source>
</evidence>
<sequence>MENVYVASLRNILAVEKIGEGTLADVSLIKYLSSAESRLYASSSVWKSLPFAVVTLVVPPQSMRKFLCLVKVGVVMVDVLAELTAVDATREREMRTKMRMVAYRDGDDLCLIFIFIFPWFFLLTQINKMMRTSKQREGKANVRLF</sequence>
<protein>
    <submittedName>
        <fullName evidence="2">Uncharacterized protein</fullName>
    </submittedName>
</protein>
<comment type="caution">
    <text evidence="2">The sequence shown here is derived from an EMBL/GenBank/DDBJ whole genome shotgun (WGS) entry which is preliminary data.</text>
</comment>
<organism evidence="2 3">
    <name type="scientific">Nepenthes gracilis</name>
    <name type="common">Slender pitcher plant</name>
    <dbReference type="NCBI Taxonomy" id="150966"/>
    <lineage>
        <taxon>Eukaryota</taxon>
        <taxon>Viridiplantae</taxon>
        <taxon>Streptophyta</taxon>
        <taxon>Embryophyta</taxon>
        <taxon>Tracheophyta</taxon>
        <taxon>Spermatophyta</taxon>
        <taxon>Magnoliopsida</taxon>
        <taxon>eudicotyledons</taxon>
        <taxon>Gunneridae</taxon>
        <taxon>Pentapetalae</taxon>
        <taxon>Caryophyllales</taxon>
        <taxon>Nepenthaceae</taxon>
        <taxon>Nepenthes</taxon>
    </lineage>
</organism>
<gene>
    <name evidence="2" type="ORF">Nepgr_025421</name>
</gene>